<dbReference type="InterPro" id="IPR035979">
    <property type="entry name" value="RBD_domain_sf"/>
</dbReference>
<dbReference type="Proteomes" id="UP001164746">
    <property type="component" value="Chromosome 17"/>
</dbReference>
<name>A0ABY7GA44_MYAAR</name>
<dbReference type="EMBL" id="CP111028">
    <property type="protein sequence ID" value="WAR31285.1"/>
    <property type="molecule type" value="Genomic_DNA"/>
</dbReference>
<feature type="domain" description="Ribosomal RNA-processing protein 7 C-terminal" evidence="3">
    <location>
        <begin position="152"/>
        <end position="270"/>
    </location>
</feature>
<proteinExistence type="inferred from homology"/>
<evidence type="ECO:0000256" key="1">
    <source>
        <dbReference type="ARBA" id="ARBA00006110"/>
    </source>
</evidence>
<reference evidence="5" key="1">
    <citation type="submission" date="2022-11" db="EMBL/GenBank/DDBJ databases">
        <title>Centuries of genome instability and evolution in soft-shell clam transmissible cancer (bioRxiv).</title>
        <authorList>
            <person name="Hart S.F.M."/>
            <person name="Yonemitsu M.A."/>
            <person name="Giersch R.M."/>
            <person name="Beal B.F."/>
            <person name="Arriagada G."/>
            <person name="Davis B.W."/>
            <person name="Ostrander E.A."/>
            <person name="Goff S.P."/>
            <person name="Metzger M.J."/>
        </authorList>
    </citation>
    <scope>NUCLEOTIDE SEQUENCE</scope>
    <source>
        <strain evidence="5">MELC-2E11</strain>
        <tissue evidence="5">Siphon/mantle</tissue>
    </source>
</reference>
<dbReference type="InterPro" id="IPR040446">
    <property type="entry name" value="RRP7"/>
</dbReference>
<feature type="coiled-coil region" evidence="2">
    <location>
        <begin position="237"/>
        <end position="264"/>
    </location>
</feature>
<dbReference type="Gene3D" id="3.30.70.330">
    <property type="match status" value="1"/>
</dbReference>
<dbReference type="Pfam" id="PF17799">
    <property type="entry name" value="RRM_Rrp7"/>
    <property type="match status" value="1"/>
</dbReference>
<accession>A0ABY7GA44</accession>
<evidence type="ECO:0000259" key="4">
    <source>
        <dbReference type="Pfam" id="PF17799"/>
    </source>
</evidence>
<dbReference type="InterPro" id="IPR034890">
    <property type="entry name" value="Rrp7A_RRM"/>
</dbReference>
<dbReference type="InterPro" id="IPR040447">
    <property type="entry name" value="RRM_Rrp7"/>
</dbReference>
<protein>
    <submittedName>
        <fullName evidence="5">RRP7A-like protein</fullName>
    </submittedName>
</protein>
<dbReference type="PANTHER" id="PTHR13191">
    <property type="entry name" value="RIBOSOMAL RNA PROCESSING PROTEIN 7-RELATED"/>
    <property type="match status" value="1"/>
</dbReference>
<feature type="domain" description="Rrp7 RRM-like N-terminal" evidence="4">
    <location>
        <begin position="8"/>
        <end position="68"/>
    </location>
</feature>
<organism evidence="5 6">
    <name type="scientific">Mya arenaria</name>
    <name type="common">Soft-shell clam</name>
    <dbReference type="NCBI Taxonomy" id="6604"/>
    <lineage>
        <taxon>Eukaryota</taxon>
        <taxon>Metazoa</taxon>
        <taxon>Spiralia</taxon>
        <taxon>Lophotrochozoa</taxon>
        <taxon>Mollusca</taxon>
        <taxon>Bivalvia</taxon>
        <taxon>Autobranchia</taxon>
        <taxon>Heteroconchia</taxon>
        <taxon>Euheterodonta</taxon>
        <taxon>Imparidentia</taxon>
        <taxon>Neoheterodontei</taxon>
        <taxon>Myida</taxon>
        <taxon>Myoidea</taxon>
        <taxon>Myidae</taxon>
        <taxon>Mya</taxon>
    </lineage>
</organism>
<dbReference type="Pfam" id="PF12923">
    <property type="entry name" value="RRP7"/>
    <property type="match status" value="1"/>
</dbReference>
<evidence type="ECO:0000313" key="5">
    <source>
        <dbReference type="EMBL" id="WAR31285.1"/>
    </source>
</evidence>
<dbReference type="InterPro" id="IPR024326">
    <property type="entry name" value="RRP7_C"/>
</dbReference>
<dbReference type="CDD" id="cd12294">
    <property type="entry name" value="RRM_Rrp7A"/>
    <property type="match status" value="1"/>
</dbReference>
<gene>
    <name evidence="5" type="ORF">MAR_033827</name>
</gene>
<evidence type="ECO:0000313" key="6">
    <source>
        <dbReference type="Proteomes" id="UP001164746"/>
    </source>
</evidence>
<evidence type="ECO:0000256" key="2">
    <source>
        <dbReference type="SAM" id="Coils"/>
    </source>
</evidence>
<evidence type="ECO:0000259" key="3">
    <source>
        <dbReference type="Pfam" id="PF12923"/>
    </source>
</evidence>
<dbReference type="CDD" id="cd12951">
    <property type="entry name" value="RRP7_Rrp7A"/>
    <property type="match status" value="1"/>
</dbReference>
<dbReference type="SUPFAM" id="SSF54928">
    <property type="entry name" value="RNA-binding domain, RBD"/>
    <property type="match status" value="1"/>
</dbReference>
<comment type="similarity">
    <text evidence="1">Belongs to the RRP7 family.</text>
</comment>
<keyword evidence="6" id="KW-1185">Reference proteome</keyword>
<keyword evidence="2" id="KW-0175">Coiled coil</keyword>
<dbReference type="InterPro" id="IPR012677">
    <property type="entry name" value="Nucleotide-bd_a/b_plait_sf"/>
</dbReference>
<dbReference type="PANTHER" id="PTHR13191:SF0">
    <property type="entry name" value="RIBOSOMAL RNA-PROCESSING PROTEIN 7 HOMOLOG A-RELATED"/>
    <property type="match status" value="1"/>
</dbReference>
<dbReference type="Gene3D" id="6.10.250.1770">
    <property type="match status" value="1"/>
</dbReference>
<sequence>MPSENVVVEGFTVVPMKVDEKSHGSHYLYMKEHSVREANPCKPRDRTLFVLNIPPYCTEEVLQYMFSGCGQVQTVHLHNKPTSGPSAVNQSNFFPTAPLIQGYKVGYVVFKKASSVKKARSLPFDVPLIMQGKGAPTIKSGIEKWCSDYQADVLDRSTLQAEIDTYMAEYDRKVQEEMERAKASEGVPDDEGWVTVTRFGKNKAAPRTEAHEKAISGKEKRRRKEKELLNFYSFQIRQTKRDQIANLRQKFEEDKQRISLMKEARKFRPY</sequence>